<feature type="chain" id="PRO_5008744905" description="Ricin B lectin domain-containing protein" evidence="2">
    <location>
        <begin position="30"/>
        <end position="238"/>
    </location>
</feature>
<protein>
    <recommendedName>
        <fullName evidence="5">Ricin B lectin domain-containing protein</fullName>
    </recommendedName>
</protein>
<feature type="compositionally biased region" description="Low complexity" evidence="1">
    <location>
        <begin position="37"/>
        <end position="73"/>
    </location>
</feature>
<reference evidence="4" key="1">
    <citation type="submission" date="2016-06" db="EMBL/GenBank/DDBJ databases">
        <authorList>
            <person name="Varghese N."/>
        </authorList>
    </citation>
    <scope>NUCLEOTIDE SEQUENCE [LARGE SCALE GENOMIC DNA]</scope>
    <source>
        <strain evidence="4">DSM 46123</strain>
    </source>
</reference>
<accession>A0A1C6RJW0</accession>
<dbReference type="AlphaFoldDB" id="A0A1C6RJW0"/>
<proteinExistence type="predicted"/>
<evidence type="ECO:0000313" key="3">
    <source>
        <dbReference type="EMBL" id="SCL17471.1"/>
    </source>
</evidence>
<feature type="region of interest" description="Disordered" evidence="1">
    <location>
        <begin position="31"/>
        <end position="84"/>
    </location>
</feature>
<dbReference type="RefSeq" id="WP_141714015.1">
    <property type="nucleotide sequence ID" value="NZ_FMHU01000001.1"/>
</dbReference>
<sequence>MQRPIARSTRAGMTAALCAGLLLTQQACAADPDGEPAASSSGSTAGALTGDPQATPSATTPPATTPSATTGPPAAGGGGGGNEAILRGERQVVIAPVGSFESVLAVDAKGRLNLTDGEAEYALFVLDPVGGGRHQIKTAKAGSGGEPFCMGLRDNGTSPATVVAAGCDTSSAGQLFTLERTRATDEQGRPTYAIRGDGNVHLRTTASNGLVAQAADAGGPGTTFAFVDNGKATLPELD</sequence>
<evidence type="ECO:0008006" key="5">
    <source>
        <dbReference type="Google" id="ProtNLM"/>
    </source>
</evidence>
<dbReference type="STRING" id="47866.GA0074694_2016"/>
<evidence type="ECO:0000256" key="2">
    <source>
        <dbReference type="SAM" id="SignalP"/>
    </source>
</evidence>
<dbReference type="Proteomes" id="UP000198906">
    <property type="component" value="Unassembled WGS sequence"/>
</dbReference>
<feature type="signal peptide" evidence="2">
    <location>
        <begin position="1"/>
        <end position="29"/>
    </location>
</feature>
<organism evidence="3 4">
    <name type="scientific">Micromonospora inyonensis</name>
    <dbReference type="NCBI Taxonomy" id="47866"/>
    <lineage>
        <taxon>Bacteria</taxon>
        <taxon>Bacillati</taxon>
        <taxon>Actinomycetota</taxon>
        <taxon>Actinomycetes</taxon>
        <taxon>Micromonosporales</taxon>
        <taxon>Micromonosporaceae</taxon>
        <taxon>Micromonospora</taxon>
    </lineage>
</organism>
<keyword evidence="4" id="KW-1185">Reference proteome</keyword>
<keyword evidence="2" id="KW-0732">Signal</keyword>
<gene>
    <name evidence="3" type="ORF">GA0074694_2016</name>
</gene>
<dbReference type="CDD" id="cd00161">
    <property type="entry name" value="beta-trefoil_Ricin-like"/>
    <property type="match status" value="1"/>
</dbReference>
<evidence type="ECO:0000256" key="1">
    <source>
        <dbReference type="SAM" id="MobiDB-lite"/>
    </source>
</evidence>
<name>A0A1C6RJW0_9ACTN</name>
<evidence type="ECO:0000313" key="4">
    <source>
        <dbReference type="Proteomes" id="UP000198906"/>
    </source>
</evidence>
<dbReference type="EMBL" id="FMHU01000001">
    <property type="protein sequence ID" value="SCL17471.1"/>
    <property type="molecule type" value="Genomic_DNA"/>
</dbReference>